<keyword evidence="3" id="KW-1185">Reference proteome</keyword>
<dbReference type="Proteomes" id="UP000091857">
    <property type="component" value="Chromosome 13"/>
</dbReference>
<accession>A0A2C9UPE7</accession>
<evidence type="ECO:0000313" key="3">
    <source>
        <dbReference type="Proteomes" id="UP000091857"/>
    </source>
</evidence>
<dbReference type="PANTHER" id="PTHR36032:SF1">
    <property type="entry name" value="PHOSPHOPANTOTHENATE--CYSTEINE LIGASE 2"/>
    <property type="match status" value="1"/>
</dbReference>
<proteinExistence type="predicted"/>
<reference evidence="3" key="1">
    <citation type="journal article" date="2016" name="Nat. Biotechnol.">
        <title>Sequencing wild and cultivated cassava and related species reveals extensive interspecific hybridization and genetic diversity.</title>
        <authorList>
            <person name="Bredeson J.V."/>
            <person name="Lyons J.B."/>
            <person name="Prochnik S.E."/>
            <person name="Wu G.A."/>
            <person name="Ha C.M."/>
            <person name="Edsinger-Gonzales E."/>
            <person name="Grimwood J."/>
            <person name="Schmutz J."/>
            <person name="Rabbi I.Y."/>
            <person name="Egesi C."/>
            <person name="Nauluvula P."/>
            <person name="Lebot V."/>
            <person name="Ndunguru J."/>
            <person name="Mkamilo G."/>
            <person name="Bart R.S."/>
            <person name="Setter T.L."/>
            <person name="Gleadow R.M."/>
            <person name="Kulakow P."/>
            <person name="Ferguson M.E."/>
            <person name="Rounsley S."/>
            <person name="Rokhsar D.S."/>
        </authorList>
    </citation>
    <scope>NUCLEOTIDE SEQUENCE [LARGE SCALE GENOMIC DNA]</scope>
    <source>
        <strain evidence="3">cv. AM560-2</strain>
    </source>
</reference>
<evidence type="ECO:0000313" key="2">
    <source>
        <dbReference type="EMBL" id="OAY32953.1"/>
    </source>
</evidence>
<dbReference type="OMA" id="PNQRNRA"/>
<organism evidence="2 3">
    <name type="scientific">Manihot esculenta</name>
    <name type="common">Cassava</name>
    <name type="synonym">Jatropha manihot</name>
    <dbReference type="NCBI Taxonomy" id="3983"/>
    <lineage>
        <taxon>Eukaryota</taxon>
        <taxon>Viridiplantae</taxon>
        <taxon>Streptophyta</taxon>
        <taxon>Embryophyta</taxon>
        <taxon>Tracheophyta</taxon>
        <taxon>Spermatophyta</taxon>
        <taxon>Magnoliopsida</taxon>
        <taxon>eudicotyledons</taxon>
        <taxon>Gunneridae</taxon>
        <taxon>Pentapetalae</taxon>
        <taxon>rosids</taxon>
        <taxon>fabids</taxon>
        <taxon>Malpighiales</taxon>
        <taxon>Euphorbiaceae</taxon>
        <taxon>Crotonoideae</taxon>
        <taxon>Manihoteae</taxon>
        <taxon>Manihot</taxon>
    </lineage>
</organism>
<evidence type="ECO:0000256" key="1">
    <source>
        <dbReference type="SAM" id="MobiDB-lite"/>
    </source>
</evidence>
<dbReference type="AlphaFoldDB" id="A0A2C9UPE7"/>
<sequence>MLENPTPAAQPDSTAVIKRYAPPNQRNRSLNRRKSGDRYDRSSSLYATDVDKNPQHAPPRNLPIVDHGDVGSSNLLNEKPRPGLIFLEGCCRSEASQLLNDRWAQAMHNCNDVSIDLSERPVMYSGSSASAWGHIRLPHQFISSANTGGLSGSQMDFLSELRGAIRNASASSDN</sequence>
<dbReference type="OrthoDB" id="1869053at2759"/>
<protein>
    <submittedName>
        <fullName evidence="2">Uncharacterized protein</fullName>
    </submittedName>
</protein>
<name>A0A2C9UPE7_MANES</name>
<comment type="caution">
    <text evidence="2">The sequence shown here is derived from an EMBL/GenBank/DDBJ whole genome shotgun (WGS) entry which is preliminary data.</text>
</comment>
<dbReference type="STRING" id="3983.A0A2C9UPE7"/>
<feature type="region of interest" description="Disordered" evidence="1">
    <location>
        <begin position="1"/>
        <end position="66"/>
    </location>
</feature>
<dbReference type="EMBL" id="CM004399">
    <property type="protein sequence ID" value="OAY32953.1"/>
    <property type="molecule type" value="Genomic_DNA"/>
</dbReference>
<dbReference type="PANTHER" id="PTHR36032">
    <property type="entry name" value="PHOSPHOPANTOTHENATE--CYSTEINE LIGASE 2"/>
    <property type="match status" value="1"/>
</dbReference>
<dbReference type="Gramene" id="Manes.13G058400.1.v8.1">
    <property type="protein sequence ID" value="Manes.13G058400.1.v8.1.CDS"/>
    <property type="gene ID" value="Manes.13G058400.v8.1"/>
</dbReference>
<gene>
    <name evidence="2" type="ORF">MANES_13G058400v8</name>
</gene>